<evidence type="ECO:0000256" key="7">
    <source>
        <dbReference type="SAM" id="MobiDB-lite"/>
    </source>
</evidence>
<dbReference type="InterPro" id="IPR020846">
    <property type="entry name" value="MFS_dom"/>
</dbReference>
<dbReference type="Gene3D" id="1.20.1250.20">
    <property type="entry name" value="MFS general substrate transporter like domains"/>
    <property type="match status" value="1"/>
</dbReference>
<feature type="domain" description="Major facilitator superfamily (MFS) profile" evidence="9">
    <location>
        <begin position="39"/>
        <end position="433"/>
    </location>
</feature>
<reference evidence="10 11" key="1">
    <citation type="submission" date="2019-07" db="EMBL/GenBank/DDBJ databases">
        <title>Cryptosporangium phraense sp. nov., isolated from plant litter.</title>
        <authorList>
            <person name="Suriyachadkun C."/>
        </authorList>
    </citation>
    <scope>NUCLEOTIDE SEQUENCE [LARGE SCALE GENOMIC DNA]</scope>
    <source>
        <strain evidence="10 11">A-T 5661</strain>
    </source>
</reference>
<feature type="transmembrane region" description="Helical" evidence="8">
    <location>
        <begin position="113"/>
        <end position="137"/>
    </location>
</feature>
<dbReference type="EMBL" id="VIRS01000021">
    <property type="protein sequence ID" value="TQS41875.1"/>
    <property type="molecule type" value="Genomic_DNA"/>
</dbReference>
<keyword evidence="5 8" id="KW-1133">Transmembrane helix</keyword>
<feature type="transmembrane region" description="Helical" evidence="8">
    <location>
        <begin position="319"/>
        <end position="339"/>
    </location>
</feature>
<keyword evidence="6 8" id="KW-0472">Membrane</keyword>
<dbReference type="PROSITE" id="PS50850">
    <property type="entry name" value="MFS"/>
    <property type="match status" value="1"/>
</dbReference>
<dbReference type="PANTHER" id="PTHR23513">
    <property type="entry name" value="INTEGRAL MEMBRANE EFFLUX PROTEIN-RELATED"/>
    <property type="match status" value="1"/>
</dbReference>
<accession>A0A545AMC1</accession>
<feature type="transmembrane region" description="Helical" evidence="8">
    <location>
        <begin position="246"/>
        <end position="271"/>
    </location>
</feature>
<dbReference type="GO" id="GO:0005886">
    <property type="term" value="C:plasma membrane"/>
    <property type="evidence" value="ECO:0007669"/>
    <property type="project" value="UniProtKB-SubCell"/>
</dbReference>
<feature type="transmembrane region" description="Helical" evidence="8">
    <location>
        <begin position="83"/>
        <end position="101"/>
    </location>
</feature>
<dbReference type="InterPro" id="IPR036259">
    <property type="entry name" value="MFS_trans_sf"/>
</dbReference>
<feature type="transmembrane region" description="Helical" evidence="8">
    <location>
        <begin position="379"/>
        <end position="401"/>
    </location>
</feature>
<evidence type="ECO:0000313" key="10">
    <source>
        <dbReference type="EMBL" id="TQS41875.1"/>
    </source>
</evidence>
<protein>
    <submittedName>
        <fullName evidence="10">MFS transporter</fullName>
    </submittedName>
</protein>
<dbReference type="InParanoid" id="A0A545AMC1"/>
<evidence type="ECO:0000256" key="6">
    <source>
        <dbReference type="ARBA" id="ARBA00023136"/>
    </source>
</evidence>
<sequence length="457" mass="48103">MARRRDQRHPHPRRTTRTPARRHPAPTPGRPPVTPTSRIFSSLHVGNYRLYFTGQLISMAGTWMQAVALAFLVLHLTGSGTQLGLATAIRFLPVLLLSPLGGVVADRVDKRRLIFLTQTLLGALAGLFALLIATGLIRLWSVYLLSLALGCLTAFDNPTRQSFIPEVVPREELANAVTLNSVSINFSRVLGAAAGGAIVAALGFATCFALNAASFAAVVLTLALMRTSRLNPAPPARKEPGQVRAGLRYAAGTPELLVPLVLITVIGTLAWEFQVTLPLIARETFGGDARTYGWMASMMGVGAVVGGLITAYRGNPGRARTLSTAAIGWGVAITAAAVAPTLPLALVAMLFVGYGSISFNAIAKTALQLAAAPEMRGRVMALWTLAWGGSTPIGGPIVGWIGETFGARWSLIAGGVPTILIGLAALPALRAIDRVAANSRDPGVSRPREAPETRQPG</sequence>
<feature type="transmembrane region" description="Helical" evidence="8">
    <location>
        <begin position="56"/>
        <end position="77"/>
    </location>
</feature>
<dbReference type="GO" id="GO:0022857">
    <property type="term" value="F:transmembrane transporter activity"/>
    <property type="evidence" value="ECO:0007669"/>
    <property type="project" value="InterPro"/>
</dbReference>
<evidence type="ECO:0000256" key="8">
    <source>
        <dbReference type="SAM" id="Phobius"/>
    </source>
</evidence>
<keyword evidence="3" id="KW-1003">Cell membrane</keyword>
<dbReference type="CDD" id="cd06173">
    <property type="entry name" value="MFS_MefA_like"/>
    <property type="match status" value="1"/>
</dbReference>
<feature type="compositionally biased region" description="Pro residues" evidence="7">
    <location>
        <begin position="25"/>
        <end position="34"/>
    </location>
</feature>
<comment type="caution">
    <text evidence="10">The sequence shown here is derived from an EMBL/GenBank/DDBJ whole genome shotgun (WGS) entry which is preliminary data.</text>
</comment>
<keyword evidence="2" id="KW-0813">Transport</keyword>
<gene>
    <name evidence="10" type="ORF">FL583_26685</name>
</gene>
<feature type="compositionally biased region" description="Basic residues" evidence="7">
    <location>
        <begin position="1"/>
        <end position="24"/>
    </location>
</feature>
<dbReference type="Proteomes" id="UP000317982">
    <property type="component" value="Unassembled WGS sequence"/>
</dbReference>
<evidence type="ECO:0000256" key="2">
    <source>
        <dbReference type="ARBA" id="ARBA00022448"/>
    </source>
</evidence>
<keyword evidence="4 8" id="KW-0812">Transmembrane</keyword>
<feature type="transmembrane region" description="Helical" evidence="8">
    <location>
        <begin position="291"/>
        <end position="312"/>
    </location>
</feature>
<evidence type="ECO:0000256" key="5">
    <source>
        <dbReference type="ARBA" id="ARBA00022989"/>
    </source>
</evidence>
<feature type="transmembrane region" description="Helical" evidence="8">
    <location>
        <begin position="407"/>
        <end position="429"/>
    </location>
</feature>
<dbReference type="PANTHER" id="PTHR23513:SF11">
    <property type="entry name" value="STAPHYLOFERRIN A TRANSPORTER"/>
    <property type="match status" value="1"/>
</dbReference>
<dbReference type="SUPFAM" id="SSF103473">
    <property type="entry name" value="MFS general substrate transporter"/>
    <property type="match status" value="1"/>
</dbReference>
<dbReference type="Pfam" id="PF05977">
    <property type="entry name" value="MFS_3"/>
    <property type="match status" value="1"/>
</dbReference>
<evidence type="ECO:0000313" key="11">
    <source>
        <dbReference type="Proteomes" id="UP000317982"/>
    </source>
</evidence>
<evidence type="ECO:0000256" key="4">
    <source>
        <dbReference type="ARBA" id="ARBA00022692"/>
    </source>
</evidence>
<organism evidence="10 11">
    <name type="scientific">Cryptosporangium phraense</name>
    <dbReference type="NCBI Taxonomy" id="2593070"/>
    <lineage>
        <taxon>Bacteria</taxon>
        <taxon>Bacillati</taxon>
        <taxon>Actinomycetota</taxon>
        <taxon>Actinomycetes</taxon>
        <taxon>Cryptosporangiales</taxon>
        <taxon>Cryptosporangiaceae</taxon>
        <taxon>Cryptosporangium</taxon>
    </lineage>
</organism>
<feature type="transmembrane region" description="Helical" evidence="8">
    <location>
        <begin position="197"/>
        <end position="225"/>
    </location>
</feature>
<proteinExistence type="predicted"/>
<dbReference type="OrthoDB" id="9775268at2"/>
<feature type="region of interest" description="Disordered" evidence="7">
    <location>
        <begin position="1"/>
        <end position="36"/>
    </location>
</feature>
<evidence type="ECO:0000256" key="3">
    <source>
        <dbReference type="ARBA" id="ARBA00022475"/>
    </source>
</evidence>
<dbReference type="AlphaFoldDB" id="A0A545AMC1"/>
<evidence type="ECO:0000256" key="1">
    <source>
        <dbReference type="ARBA" id="ARBA00004651"/>
    </source>
</evidence>
<evidence type="ECO:0000259" key="9">
    <source>
        <dbReference type="PROSITE" id="PS50850"/>
    </source>
</evidence>
<keyword evidence="11" id="KW-1185">Reference proteome</keyword>
<name>A0A545AMC1_9ACTN</name>
<dbReference type="InterPro" id="IPR010290">
    <property type="entry name" value="TM_effector"/>
</dbReference>
<comment type="subcellular location">
    <subcellularLocation>
        <location evidence="1">Cell membrane</location>
        <topology evidence="1">Multi-pass membrane protein</topology>
    </subcellularLocation>
</comment>